<keyword evidence="4 10" id="KW-0762">Sugar transport</keyword>
<accession>A0A4R6BUM7</accession>
<evidence type="ECO:0000256" key="2">
    <source>
        <dbReference type="ARBA" id="ARBA00022448"/>
    </source>
</evidence>
<dbReference type="Pfam" id="PF13303">
    <property type="entry name" value="PTS_EIIC_2"/>
    <property type="match status" value="1"/>
</dbReference>
<feature type="transmembrane region" description="Helical" evidence="8">
    <location>
        <begin position="306"/>
        <end position="329"/>
    </location>
</feature>
<keyword evidence="7 8" id="KW-0472">Membrane</keyword>
<dbReference type="GO" id="GO:0009401">
    <property type="term" value="P:phosphoenolpyruvate-dependent sugar phosphotransferase system"/>
    <property type="evidence" value="ECO:0007669"/>
    <property type="project" value="InterPro"/>
</dbReference>
<feature type="transmembrane region" description="Helical" evidence="8">
    <location>
        <begin position="73"/>
        <end position="94"/>
    </location>
</feature>
<dbReference type="AlphaFoldDB" id="A0A4R6BUM7"/>
<keyword evidence="2" id="KW-0813">Transport</keyword>
<comment type="subcellular location">
    <subcellularLocation>
        <location evidence="1">Cell membrane</location>
        <topology evidence="1">Multi-pass membrane protein</topology>
    </subcellularLocation>
</comment>
<evidence type="ECO:0000256" key="8">
    <source>
        <dbReference type="SAM" id="Phobius"/>
    </source>
</evidence>
<evidence type="ECO:0000313" key="10">
    <source>
        <dbReference type="EMBL" id="TDM12002.1"/>
    </source>
</evidence>
<feature type="transmembrane region" description="Helical" evidence="8">
    <location>
        <begin position="175"/>
        <end position="201"/>
    </location>
</feature>
<feature type="transmembrane region" description="Helical" evidence="8">
    <location>
        <begin position="44"/>
        <end position="66"/>
    </location>
</feature>
<evidence type="ECO:0000313" key="11">
    <source>
        <dbReference type="Proteomes" id="UP000294802"/>
    </source>
</evidence>
<dbReference type="OrthoDB" id="396983at2"/>
<feature type="transmembrane region" description="Helical" evidence="8">
    <location>
        <begin position="257"/>
        <end position="275"/>
    </location>
</feature>
<feature type="transmembrane region" description="Helical" evidence="8">
    <location>
        <begin position="282"/>
        <end position="300"/>
    </location>
</feature>
<organism evidence="10 11">
    <name type="scientific">Macrococcus lamae</name>
    <dbReference type="NCBI Taxonomy" id="198484"/>
    <lineage>
        <taxon>Bacteria</taxon>
        <taxon>Bacillati</taxon>
        <taxon>Bacillota</taxon>
        <taxon>Bacilli</taxon>
        <taxon>Bacillales</taxon>
        <taxon>Staphylococcaceae</taxon>
        <taxon>Macrococcus</taxon>
    </lineage>
</organism>
<evidence type="ECO:0000256" key="7">
    <source>
        <dbReference type="ARBA" id="ARBA00023136"/>
    </source>
</evidence>
<keyword evidence="5 8" id="KW-0812">Transmembrane</keyword>
<dbReference type="GO" id="GO:0008982">
    <property type="term" value="F:protein-N(PI)-phosphohistidine-sugar phosphotransferase activity"/>
    <property type="evidence" value="ECO:0007669"/>
    <property type="project" value="InterPro"/>
</dbReference>
<keyword evidence="11" id="KW-1185">Reference proteome</keyword>
<feature type="transmembrane region" description="Helical" evidence="8">
    <location>
        <begin position="21"/>
        <end position="38"/>
    </location>
</feature>
<protein>
    <submittedName>
        <fullName evidence="10">PTS sugar transporter subunit IIC</fullName>
    </submittedName>
</protein>
<keyword evidence="6 8" id="KW-1133">Transmembrane helix</keyword>
<dbReference type="Proteomes" id="UP000294802">
    <property type="component" value="Unassembled WGS sequence"/>
</dbReference>
<feature type="transmembrane region" description="Helical" evidence="8">
    <location>
        <begin position="100"/>
        <end position="121"/>
    </location>
</feature>
<gene>
    <name evidence="10" type="ORF">ERX29_05265</name>
</gene>
<evidence type="ECO:0000259" key="9">
    <source>
        <dbReference type="Pfam" id="PF13303"/>
    </source>
</evidence>
<keyword evidence="3" id="KW-1003">Cell membrane</keyword>
<evidence type="ECO:0000256" key="1">
    <source>
        <dbReference type="ARBA" id="ARBA00004651"/>
    </source>
</evidence>
<evidence type="ECO:0000256" key="3">
    <source>
        <dbReference type="ARBA" id="ARBA00022475"/>
    </source>
</evidence>
<dbReference type="EMBL" id="SCWB01000007">
    <property type="protein sequence ID" value="TDM12002.1"/>
    <property type="molecule type" value="Genomic_DNA"/>
</dbReference>
<feature type="transmembrane region" description="Helical" evidence="8">
    <location>
        <begin position="133"/>
        <end position="151"/>
    </location>
</feature>
<proteinExistence type="predicted"/>
<dbReference type="GO" id="GO:0005886">
    <property type="term" value="C:plasma membrane"/>
    <property type="evidence" value="ECO:0007669"/>
    <property type="project" value="UniProtKB-SubCell"/>
</dbReference>
<name>A0A4R6BUM7_9STAP</name>
<comment type="caution">
    <text evidence="10">The sequence shown here is derived from an EMBL/GenBank/DDBJ whole genome shotgun (WGS) entry which is preliminary data.</text>
</comment>
<evidence type="ECO:0000256" key="5">
    <source>
        <dbReference type="ARBA" id="ARBA00022692"/>
    </source>
</evidence>
<reference evidence="10 11" key="1">
    <citation type="submission" date="2019-01" db="EMBL/GenBank/DDBJ databases">
        <title>Draft genome sequences of the type strains of six Macrococcus species.</title>
        <authorList>
            <person name="Mazhar S."/>
            <person name="Altermann E."/>
            <person name="Hill C."/>
            <person name="Mcauliffe O."/>
        </authorList>
    </citation>
    <scope>NUCLEOTIDE SEQUENCE [LARGE SCALE GENOMIC DNA]</scope>
    <source>
        <strain evidence="10 11">CCM4815</strain>
    </source>
</reference>
<feature type="transmembrane region" description="Helical" evidence="8">
    <location>
        <begin position="208"/>
        <end position="228"/>
    </location>
</feature>
<dbReference type="InterPro" id="IPR003352">
    <property type="entry name" value="PTS_EIIC"/>
</dbReference>
<sequence length="346" mass="34958">MPMVEKMITREYLFTRMEKGAAGISAAILVSLGIGLLLKSIGGLVGLDILVTIGTVATLLMAPALGGAIAHSLGANGLTVVSAIIAATIGASAVESAGEIFTLKTGEPIAAILAAIIATYAGKKVTGRTFLDLMAVPLAAVLSGGIAGYYLSKVIAPALVAISKAITSSVDGHPLLASVVIAVVFAILVMTPASSAALAVALQLDPHASAAALVGITAQFVGFTAISLRENDLGGFLAQFICTPKVQFPNIVRNPNILIAPLVGAAVAGPVAVLIFNLGVPFAIAGLGLCGLIAPIQIMTEQGGGVFLNYIISGMVVPLLVTLAVHFLIVRRAKLVKTGDLALEVN</sequence>
<evidence type="ECO:0000256" key="4">
    <source>
        <dbReference type="ARBA" id="ARBA00022597"/>
    </source>
</evidence>
<evidence type="ECO:0000256" key="6">
    <source>
        <dbReference type="ARBA" id="ARBA00022989"/>
    </source>
</evidence>
<feature type="domain" description="Phosphotransferase system EIIC" evidence="9">
    <location>
        <begin position="19"/>
        <end position="342"/>
    </location>
</feature>